<dbReference type="Pfam" id="PF00386">
    <property type="entry name" value="C1q"/>
    <property type="match status" value="1"/>
</dbReference>
<dbReference type="PROSITE" id="PS50871">
    <property type="entry name" value="C1Q"/>
    <property type="match status" value="1"/>
</dbReference>
<evidence type="ECO:0000256" key="2">
    <source>
        <dbReference type="ARBA" id="ARBA00022525"/>
    </source>
</evidence>
<evidence type="ECO:0000313" key="6">
    <source>
        <dbReference type="Proteomes" id="UP000266721"/>
    </source>
</evidence>
<dbReference type="PRINTS" id="PR00007">
    <property type="entry name" value="COMPLEMNTC1Q"/>
</dbReference>
<sequence>LFIMIDTCSLFLLLGLLVSYGENTKAIQNITLDGSKLVTIDMLDALRTNLTNLATELIEQNSKMDKPIFFHAKMPAAKVDYNKNSIVKFSSILNNDGDIFNHGDSVFVSPVTGVYLFSWTMLTYSGKSISTELRVDNVVKATLHASLGMAVGHVSVSKTAICRVDKNEHVWIQTGDSYIGNGFDYDAGSSSSFMGALIYKI</sequence>
<dbReference type="InterPro" id="IPR001073">
    <property type="entry name" value="C1q_dom"/>
</dbReference>
<evidence type="ECO:0000313" key="5">
    <source>
        <dbReference type="EMBL" id="OPL21103.1"/>
    </source>
</evidence>
<keyword evidence="2" id="KW-0964">Secreted</keyword>
<gene>
    <name evidence="5" type="ORF">AM593_06396</name>
</gene>
<dbReference type="Proteomes" id="UP000266721">
    <property type="component" value="Unassembled WGS sequence"/>
</dbReference>
<dbReference type="PANTHER" id="PTHR15427">
    <property type="entry name" value="EMILIN ELASTIN MICROFIBRIL INTERFACE-LOCATED PROTEIN ELASTIN MICROFIBRIL INTERFACER"/>
    <property type="match status" value="1"/>
</dbReference>
<protein>
    <recommendedName>
        <fullName evidence="4">C1q domain-containing protein</fullName>
    </recommendedName>
</protein>
<comment type="subcellular location">
    <subcellularLocation>
        <location evidence="1">Secreted</location>
    </subcellularLocation>
</comment>
<accession>A0A3R5Q7R0</accession>
<feature type="signal peptide" evidence="3">
    <location>
        <begin position="1"/>
        <end position="21"/>
    </location>
</feature>
<evidence type="ECO:0000256" key="1">
    <source>
        <dbReference type="ARBA" id="ARBA00004613"/>
    </source>
</evidence>
<feature type="domain" description="C1q" evidence="4">
    <location>
        <begin position="62"/>
        <end position="201"/>
    </location>
</feature>
<dbReference type="SMART" id="SM00110">
    <property type="entry name" value="C1Q"/>
    <property type="match status" value="1"/>
</dbReference>
<dbReference type="InterPro" id="IPR008983">
    <property type="entry name" value="Tumour_necrosis_fac-like_dom"/>
</dbReference>
<dbReference type="PANTHER" id="PTHR15427:SF33">
    <property type="entry name" value="COLLAGEN IV NC1 DOMAIN-CONTAINING PROTEIN"/>
    <property type="match status" value="1"/>
</dbReference>
<dbReference type="GO" id="GO:0005581">
    <property type="term" value="C:collagen trimer"/>
    <property type="evidence" value="ECO:0007669"/>
    <property type="project" value="UniProtKB-KW"/>
</dbReference>
<keyword evidence="6" id="KW-1185">Reference proteome</keyword>
<feature type="non-terminal residue" evidence="5">
    <location>
        <position position="1"/>
    </location>
</feature>
<name>A0A3R5Q7R0_MYTGA</name>
<keyword evidence="3" id="KW-0732">Signal</keyword>
<proteinExistence type="predicted"/>
<reference evidence="5 6" key="1">
    <citation type="journal article" date="2016" name="PLoS ONE">
        <title>A First Insight into the Genome of the Filter-Feeder Mussel Mytilus galloprovincialis.</title>
        <authorList>
            <person name="Murgarella M."/>
            <person name="Puiu D."/>
            <person name="Novoa B."/>
            <person name="Figueras A."/>
            <person name="Posada D."/>
            <person name="Canchaya C."/>
        </authorList>
    </citation>
    <scope>NUCLEOTIDE SEQUENCE [LARGE SCALE GENOMIC DNA]</scope>
    <source>
        <tissue evidence="5">Muscle</tissue>
    </source>
</reference>
<dbReference type="SUPFAM" id="SSF49842">
    <property type="entry name" value="TNF-like"/>
    <property type="match status" value="1"/>
</dbReference>
<dbReference type="InterPro" id="IPR050392">
    <property type="entry name" value="Collagen/C1q_domain"/>
</dbReference>
<feature type="chain" id="PRO_5018521449" description="C1q domain-containing protein" evidence="3">
    <location>
        <begin position="22"/>
        <end position="201"/>
    </location>
</feature>
<evidence type="ECO:0000256" key="3">
    <source>
        <dbReference type="SAM" id="SignalP"/>
    </source>
</evidence>
<dbReference type="EMBL" id="KV595193">
    <property type="protein sequence ID" value="OPL21103.1"/>
    <property type="molecule type" value="Genomic_DNA"/>
</dbReference>
<organism evidence="5 6">
    <name type="scientific">Mytilus galloprovincialis</name>
    <name type="common">Mediterranean mussel</name>
    <dbReference type="NCBI Taxonomy" id="29158"/>
    <lineage>
        <taxon>Eukaryota</taxon>
        <taxon>Metazoa</taxon>
        <taxon>Spiralia</taxon>
        <taxon>Lophotrochozoa</taxon>
        <taxon>Mollusca</taxon>
        <taxon>Bivalvia</taxon>
        <taxon>Autobranchia</taxon>
        <taxon>Pteriomorphia</taxon>
        <taxon>Mytilida</taxon>
        <taxon>Mytiloidea</taxon>
        <taxon>Mytilidae</taxon>
        <taxon>Mytilinae</taxon>
        <taxon>Mytilus</taxon>
    </lineage>
</organism>
<evidence type="ECO:0000259" key="4">
    <source>
        <dbReference type="PROSITE" id="PS50871"/>
    </source>
</evidence>
<dbReference type="AlphaFoldDB" id="A0A3R5Q7R0"/>
<dbReference type="Gene3D" id="2.60.120.40">
    <property type="match status" value="1"/>
</dbReference>